<gene>
    <name evidence="1" type="ORF">BBI01_09320</name>
</gene>
<evidence type="ECO:0000313" key="1">
    <source>
        <dbReference type="EMBL" id="OCA72323.1"/>
    </source>
</evidence>
<sequence>MSRKNQFIKVHPQSFDNLMKAVKKFEKTNPAIKVKNMKLSKFLVEVSDYQNSTATIAYQVKRAILLVYGDRDTDPLTVDDNIDMSAYGFSDPENYNDLTASFNKIAKGHNASARKLLRKEVRACAKVKNCVELVRKVSDVSPTKVNVK</sequence>
<comment type="caution">
    <text evidence="1">The sequence shown here is derived from an EMBL/GenBank/DDBJ whole genome shotgun (WGS) entry which is preliminary data.</text>
</comment>
<dbReference type="Proteomes" id="UP000092651">
    <property type="component" value="Unassembled WGS sequence"/>
</dbReference>
<keyword evidence="2" id="KW-1185">Reference proteome</keyword>
<dbReference type="AlphaFoldDB" id="A0A1B8ZL49"/>
<evidence type="ECO:0000313" key="2">
    <source>
        <dbReference type="Proteomes" id="UP000092651"/>
    </source>
</evidence>
<reference evidence="1 2" key="1">
    <citation type="submission" date="2016-07" db="EMBL/GenBank/DDBJ databases">
        <authorList>
            <person name="Jeong J.-J."/>
            <person name="Kim D.W."/>
            <person name="Sang M.K."/>
            <person name="Choi I.-G."/>
            <person name="Kim K.D."/>
        </authorList>
    </citation>
    <scope>NUCLEOTIDE SEQUENCE [LARGE SCALE GENOMIC DNA]</scope>
    <source>
        <strain evidence="1 2">UTM-3</strain>
    </source>
</reference>
<protein>
    <submittedName>
        <fullName evidence="1">Uncharacterized protein</fullName>
    </submittedName>
</protein>
<dbReference type="OrthoDB" id="1253353at2"/>
<dbReference type="RefSeq" id="WP_065394547.1">
    <property type="nucleotide sequence ID" value="NZ_MAYH01000023.1"/>
</dbReference>
<name>A0A1B8ZL49_9FLAO</name>
<proteinExistence type="predicted"/>
<organism evidence="1 2">
    <name type="scientific">Chryseobacterium artocarpi</name>
    <dbReference type="NCBI Taxonomy" id="1414727"/>
    <lineage>
        <taxon>Bacteria</taxon>
        <taxon>Pseudomonadati</taxon>
        <taxon>Bacteroidota</taxon>
        <taxon>Flavobacteriia</taxon>
        <taxon>Flavobacteriales</taxon>
        <taxon>Weeksellaceae</taxon>
        <taxon>Chryseobacterium group</taxon>
        <taxon>Chryseobacterium</taxon>
    </lineage>
</organism>
<accession>A0A1B8ZL49</accession>
<dbReference type="EMBL" id="MAYH01000023">
    <property type="protein sequence ID" value="OCA72323.1"/>
    <property type="molecule type" value="Genomic_DNA"/>
</dbReference>